<evidence type="ECO:0000256" key="1">
    <source>
        <dbReference type="ARBA" id="ARBA00004167"/>
    </source>
</evidence>
<dbReference type="Pfam" id="PF04011">
    <property type="entry name" value="LemA"/>
    <property type="match status" value="1"/>
</dbReference>
<comment type="similarity">
    <text evidence="2">Belongs to the LemA family.</text>
</comment>
<evidence type="ECO:0000256" key="2">
    <source>
        <dbReference type="ARBA" id="ARBA00008854"/>
    </source>
</evidence>
<dbReference type="AlphaFoldDB" id="A0A2K9B9R8"/>
<dbReference type="InterPro" id="IPR023353">
    <property type="entry name" value="LemA-like_dom_sf"/>
</dbReference>
<protein>
    <submittedName>
        <fullName evidence="6">LemA protein</fullName>
    </submittedName>
</protein>
<keyword evidence="4" id="KW-1133">Transmembrane helix</keyword>
<proteinExistence type="inferred from homology"/>
<name>A0A2K9B9R8_BIFBR</name>
<gene>
    <name evidence="6" type="ORF">BB215W447A_1125</name>
</gene>
<keyword evidence="5" id="KW-0472">Membrane</keyword>
<dbReference type="GeneID" id="69578148"/>
<dbReference type="InterPro" id="IPR007156">
    <property type="entry name" value="MamQ_LemA"/>
</dbReference>
<evidence type="ECO:0000256" key="3">
    <source>
        <dbReference type="ARBA" id="ARBA00022692"/>
    </source>
</evidence>
<dbReference type="GO" id="GO:0016020">
    <property type="term" value="C:membrane"/>
    <property type="evidence" value="ECO:0007669"/>
    <property type="project" value="UniProtKB-SubCell"/>
</dbReference>
<accession>A0A2K9B9R8</accession>
<evidence type="ECO:0000313" key="7">
    <source>
        <dbReference type="Proteomes" id="UP000232491"/>
    </source>
</evidence>
<comment type="subcellular location">
    <subcellularLocation>
        <location evidence="1">Membrane</location>
        <topology evidence="1">Single-pass membrane protein</topology>
    </subcellularLocation>
</comment>
<reference evidence="6 7" key="1">
    <citation type="submission" date="2017-05" db="EMBL/GenBank/DDBJ databases">
        <title>Comparative genomics and methylome analysis of the gut commensal Bifidobacterium breve.</title>
        <authorList>
            <person name="Bottacini F."/>
            <person name="Morrissey R."/>
            <person name="Roberts R.J."/>
            <person name="James K."/>
            <person name="van Breen J."/>
            <person name="Egan M."/>
            <person name="Lambert J."/>
            <person name="van Limpt K."/>
            <person name="Stanton C."/>
            <person name="Knol J."/>
            <person name="O' Connell Motherway M."/>
            <person name="van Sinderen D."/>
        </authorList>
    </citation>
    <scope>NUCLEOTIDE SEQUENCE [LARGE SCALE GENOMIC DNA]</scope>
    <source>
        <strain evidence="6 7">215W447a</strain>
    </source>
</reference>
<dbReference type="Proteomes" id="UP000232491">
    <property type="component" value="Chromosome"/>
</dbReference>
<evidence type="ECO:0000256" key="4">
    <source>
        <dbReference type="ARBA" id="ARBA00022989"/>
    </source>
</evidence>
<dbReference type="Gene3D" id="1.20.1440.20">
    <property type="entry name" value="LemA-like domain"/>
    <property type="match status" value="1"/>
</dbReference>
<keyword evidence="3" id="KW-0812">Transmembrane</keyword>
<evidence type="ECO:0000256" key="5">
    <source>
        <dbReference type="ARBA" id="ARBA00023136"/>
    </source>
</evidence>
<dbReference type="PANTHER" id="PTHR34478">
    <property type="entry name" value="PROTEIN LEMA"/>
    <property type="match status" value="1"/>
</dbReference>
<organism evidence="6 7">
    <name type="scientific">Bifidobacterium breve</name>
    <dbReference type="NCBI Taxonomy" id="1685"/>
    <lineage>
        <taxon>Bacteria</taxon>
        <taxon>Bacillati</taxon>
        <taxon>Actinomycetota</taxon>
        <taxon>Actinomycetes</taxon>
        <taxon>Bifidobacteriales</taxon>
        <taxon>Bifidobacteriaceae</taxon>
        <taxon>Bifidobacterium</taxon>
    </lineage>
</organism>
<dbReference type="SUPFAM" id="SSF140478">
    <property type="entry name" value="LemA-like"/>
    <property type="match status" value="1"/>
</dbReference>
<sequence>MDNKTLKKWMPAGIIVAIVLIIAMILGGTYNGLNTAKLDVDAKWAQVENVMQRRHDLIPNLTNAVKGSMKQEQKVFGAIADARKAYAAATDPNDKLAADRKLGEQTSILVNAIHENYPQLESNKNVKTLMTQLEGSENRISVERKRYIDQVNAYNRQVTSFPANLVAGMFGFQKLQQYEAPAGSDEVPEVNLE</sequence>
<dbReference type="PANTHER" id="PTHR34478:SF2">
    <property type="entry name" value="MEMBRANE PROTEIN"/>
    <property type="match status" value="1"/>
</dbReference>
<evidence type="ECO:0000313" key="6">
    <source>
        <dbReference type="EMBL" id="AUE03143.1"/>
    </source>
</evidence>
<dbReference type="EMBL" id="CP021558">
    <property type="protein sequence ID" value="AUE03143.1"/>
    <property type="molecule type" value="Genomic_DNA"/>
</dbReference>
<dbReference type="RefSeq" id="WP_013582633.1">
    <property type="nucleotide sequence ID" value="NZ_CP021389.1"/>
</dbReference>